<accession>A0ACC2X4V1</accession>
<organism evidence="1 2">
    <name type="scientific">Naganishia adeliensis</name>
    <dbReference type="NCBI Taxonomy" id="92952"/>
    <lineage>
        <taxon>Eukaryota</taxon>
        <taxon>Fungi</taxon>
        <taxon>Dikarya</taxon>
        <taxon>Basidiomycota</taxon>
        <taxon>Agaricomycotina</taxon>
        <taxon>Tremellomycetes</taxon>
        <taxon>Filobasidiales</taxon>
        <taxon>Filobasidiaceae</taxon>
        <taxon>Naganishia</taxon>
    </lineage>
</organism>
<sequence>MEDARHGNPSTSAKQNSQISASPYKPKILIPKRRQANRAVTGSSTSDINSAMSSTSINSGVDQEKALRPFENMAKRPLTTVYDQAIQRVQEWNAALNAGPKPPLKTVRRKPNLHENPGPTGPSGAHTLDVGQSSSGSLEAHLKAIADQPQAIWKRNLMDGRDVSSIVTTRLKDDQEGNVWDNDFAGSPDLAKFAQGRPPKPSKEEADNARTIRPIKSPIHSPDPSAAEHGANSIGKFPVSSVPMWLEAKEDYSADLDFDENAFSQKISRLRQSSTGQKRESKQDMIQTARAPSPSQPPTPSKLPKNDSVPRRPRLISPQSPLSRSISRSNSFRGAEVNDEQAKQTLSRLSKYAEVEDEGYDDVFIAEDEKRFGSINSTSSDPLKLNVKRVSKALGEDEDNDDEANDPFAEIEDSFTAFDVEANLIRDKNAMICGSINRMIDDLQPSSPEEVLREASQGLLSLLEGSLELQDHFVVAHGMLAVLEVLETKPSRDVTLNLLGIVNMAVAADLSVMEHICLTGGIPVIMVSRPRGLAIKHAAQAANIVEQNFISKRYSLETRLEASLFVRRLTSSALTLQMFISCRGIRMLVELLDEDYSVNKILVLNALEGVETVFNLQSPTPKNEFCRMFVREGVAEPLSTALLNIVKDNSEEAETSKKRILLLLLLFCQTGQSDARIRDAFGSRSFVICLLRSLPRLSPSLLLIGLRSIKHLSTSQPLLDVLQNADAIRTLIDLLGEKIGAPGMNEICSHVLQTLFNLCRLSRSRQEEAAQNGLLPLLQQIIKINSPLKEFALPLLCDMANAGKSARRQLWKIDGVQRCQRKQPVLKTVCWRKVQQKP</sequence>
<evidence type="ECO:0000313" key="1">
    <source>
        <dbReference type="EMBL" id="KAJ9117782.1"/>
    </source>
</evidence>
<proteinExistence type="predicted"/>
<gene>
    <name evidence="1" type="ORF">QFC20_000061</name>
</gene>
<dbReference type="Proteomes" id="UP001230649">
    <property type="component" value="Unassembled WGS sequence"/>
</dbReference>
<name>A0ACC2X4V1_9TREE</name>
<evidence type="ECO:0000313" key="2">
    <source>
        <dbReference type="Proteomes" id="UP001230649"/>
    </source>
</evidence>
<dbReference type="EMBL" id="JASBWS010000001">
    <property type="protein sequence ID" value="KAJ9117782.1"/>
    <property type="molecule type" value="Genomic_DNA"/>
</dbReference>
<keyword evidence="2" id="KW-1185">Reference proteome</keyword>
<protein>
    <submittedName>
        <fullName evidence="1">Uncharacterized protein</fullName>
    </submittedName>
</protein>
<comment type="caution">
    <text evidence="1">The sequence shown here is derived from an EMBL/GenBank/DDBJ whole genome shotgun (WGS) entry which is preliminary data.</text>
</comment>
<reference evidence="1" key="1">
    <citation type="submission" date="2023-04" db="EMBL/GenBank/DDBJ databases">
        <title>Draft Genome sequencing of Naganishia species isolated from polar environments using Oxford Nanopore Technology.</title>
        <authorList>
            <person name="Leo P."/>
            <person name="Venkateswaran K."/>
        </authorList>
    </citation>
    <scope>NUCLEOTIDE SEQUENCE</scope>
    <source>
        <strain evidence="1">MNA-CCFEE 5262</strain>
    </source>
</reference>